<evidence type="ECO:0000313" key="2">
    <source>
        <dbReference type="EMBL" id="KAL2613810.1"/>
    </source>
</evidence>
<dbReference type="Proteomes" id="UP001605036">
    <property type="component" value="Unassembled WGS sequence"/>
</dbReference>
<gene>
    <name evidence="2" type="ORF">R1flu_025502</name>
</gene>
<reference evidence="2 3" key="1">
    <citation type="submission" date="2024-09" db="EMBL/GenBank/DDBJ databases">
        <title>Chromosome-scale assembly of Riccia fluitans.</title>
        <authorList>
            <person name="Paukszto L."/>
            <person name="Sawicki J."/>
            <person name="Karawczyk K."/>
            <person name="Piernik-Szablinska J."/>
            <person name="Szczecinska M."/>
            <person name="Mazdziarz M."/>
        </authorList>
    </citation>
    <scope>NUCLEOTIDE SEQUENCE [LARGE SCALE GENOMIC DNA]</scope>
    <source>
        <strain evidence="2">Rf_01</strain>
        <tissue evidence="2">Aerial parts of the thallus</tissue>
    </source>
</reference>
<keyword evidence="3" id="KW-1185">Reference proteome</keyword>
<name>A0ABD1XYA9_9MARC</name>
<dbReference type="EMBL" id="JBHFFA010000007">
    <property type="protein sequence ID" value="KAL2613810.1"/>
    <property type="molecule type" value="Genomic_DNA"/>
</dbReference>
<comment type="caution">
    <text evidence="2">The sequence shown here is derived from an EMBL/GenBank/DDBJ whole genome shotgun (WGS) entry which is preliminary data.</text>
</comment>
<evidence type="ECO:0000313" key="3">
    <source>
        <dbReference type="Proteomes" id="UP001605036"/>
    </source>
</evidence>
<evidence type="ECO:0000256" key="1">
    <source>
        <dbReference type="SAM" id="MobiDB-lite"/>
    </source>
</evidence>
<dbReference type="AlphaFoldDB" id="A0ABD1XYA9"/>
<sequence length="204" mass="23096">MERKATRGEGERAREGFGLVVAGLWWCCMGAWDRQHVTTENSFVIFHATRTGWKRKNEHLIFRRPRDSRDGKGRGRRKRGIGGYQAAEKDTEILVFVVSKIVELYMKKVGAMSVRVKCKLLGRGQIEPRSGGPGGGGEVRGSSEKISKFVFRCPGSYIAVGYLHQYRKEEVILAVHQVRLSASAGSHLKHYYLQQVVFCDQYFA</sequence>
<proteinExistence type="predicted"/>
<accession>A0ABD1XYA9</accession>
<feature type="region of interest" description="Disordered" evidence="1">
    <location>
        <begin position="64"/>
        <end position="83"/>
    </location>
</feature>
<organism evidence="2 3">
    <name type="scientific">Riccia fluitans</name>
    <dbReference type="NCBI Taxonomy" id="41844"/>
    <lineage>
        <taxon>Eukaryota</taxon>
        <taxon>Viridiplantae</taxon>
        <taxon>Streptophyta</taxon>
        <taxon>Embryophyta</taxon>
        <taxon>Marchantiophyta</taxon>
        <taxon>Marchantiopsida</taxon>
        <taxon>Marchantiidae</taxon>
        <taxon>Marchantiales</taxon>
        <taxon>Ricciaceae</taxon>
        <taxon>Riccia</taxon>
    </lineage>
</organism>
<feature type="compositionally biased region" description="Basic and acidic residues" evidence="1">
    <location>
        <begin position="64"/>
        <end position="73"/>
    </location>
</feature>
<protein>
    <submittedName>
        <fullName evidence="2">Uncharacterized protein</fullName>
    </submittedName>
</protein>